<proteinExistence type="predicted"/>
<dbReference type="CDD" id="cd08547">
    <property type="entry name" value="Type_II_cohesin"/>
    <property type="match status" value="1"/>
</dbReference>
<gene>
    <name evidence="3" type="ORF">COV57_01075</name>
</gene>
<dbReference type="Gene3D" id="2.60.40.680">
    <property type="match status" value="1"/>
</dbReference>
<keyword evidence="1" id="KW-0812">Transmembrane</keyword>
<feature type="transmembrane region" description="Helical" evidence="1">
    <location>
        <begin position="225"/>
        <end position="243"/>
    </location>
</feature>
<keyword evidence="1" id="KW-1133">Transmembrane helix</keyword>
<dbReference type="Proteomes" id="UP000229893">
    <property type="component" value="Unassembled WGS sequence"/>
</dbReference>
<sequence>MKNIFKVLSLVAVLAIAMPVFAATSLSVSPATVAVNKGSTFVVTVSANASEKIGVGQVEMTFPAGVVKVTDFSWVAATSYEVPDNKIDNVAGKLVQVGGFQGGKEGALVLARVTFSAVGEGTGLIALTSGTDWFNKDNSDTVSTLPNVLPVTVKMPIPVVTTTVDLEPVTTITTAPPTTIEVEETLEPEIVLEEATTTDVIVTEEIVSSENTELLAQATESQSSSTMWIIIVLLVIAGGYVVYSKKKS</sequence>
<evidence type="ECO:0000313" key="4">
    <source>
        <dbReference type="Proteomes" id="UP000229893"/>
    </source>
</evidence>
<feature type="signal peptide" evidence="2">
    <location>
        <begin position="1"/>
        <end position="22"/>
    </location>
</feature>
<feature type="chain" id="PRO_5013782657" description="Cohesin domain-containing protein" evidence="2">
    <location>
        <begin position="23"/>
        <end position="248"/>
    </location>
</feature>
<evidence type="ECO:0000313" key="3">
    <source>
        <dbReference type="EMBL" id="PIR05068.1"/>
    </source>
</evidence>
<comment type="caution">
    <text evidence="3">The sequence shown here is derived from an EMBL/GenBank/DDBJ whole genome shotgun (WGS) entry which is preliminary data.</text>
</comment>
<name>A0A2H0N844_9BACT</name>
<accession>A0A2H0N844</accession>
<evidence type="ECO:0000256" key="1">
    <source>
        <dbReference type="SAM" id="Phobius"/>
    </source>
</evidence>
<dbReference type="InterPro" id="IPR008965">
    <property type="entry name" value="CBM2/CBM3_carb-bd_dom_sf"/>
</dbReference>
<keyword evidence="2" id="KW-0732">Signal</keyword>
<dbReference type="EMBL" id="PCWO01000016">
    <property type="protein sequence ID" value="PIR05068.1"/>
    <property type="molecule type" value="Genomic_DNA"/>
</dbReference>
<reference evidence="3 4" key="1">
    <citation type="submission" date="2017-09" db="EMBL/GenBank/DDBJ databases">
        <title>Depth-based differentiation of microbial function through sediment-hosted aquifers and enrichment of novel symbionts in the deep terrestrial subsurface.</title>
        <authorList>
            <person name="Probst A.J."/>
            <person name="Ladd B."/>
            <person name="Jarett J.K."/>
            <person name="Geller-Mcgrath D.E."/>
            <person name="Sieber C.M."/>
            <person name="Emerson J.B."/>
            <person name="Anantharaman K."/>
            <person name="Thomas B.C."/>
            <person name="Malmstrom R."/>
            <person name="Stieglmeier M."/>
            <person name="Klingl A."/>
            <person name="Woyke T."/>
            <person name="Ryan C.M."/>
            <person name="Banfield J.F."/>
        </authorList>
    </citation>
    <scope>NUCLEOTIDE SEQUENCE [LARGE SCALE GENOMIC DNA]</scope>
    <source>
        <strain evidence="3">CG11_big_fil_rev_8_21_14_0_20_35_14</strain>
    </source>
</reference>
<dbReference type="AlphaFoldDB" id="A0A2H0N844"/>
<dbReference type="SUPFAM" id="SSF49384">
    <property type="entry name" value="Carbohydrate-binding domain"/>
    <property type="match status" value="1"/>
</dbReference>
<protein>
    <recommendedName>
        <fullName evidence="5">Cohesin domain-containing protein</fullName>
    </recommendedName>
</protein>
<keyword evidence="1" id="KW-0472">Membrane</keyword>
<evidence type="ECO:0008006" key="5">
    <source>
        <dbReference type="Google" id="ProtNLM"/>
    </source>
</evidence>
<dbReference type="GO" id="GO:0030246">
    <property type="term" value="F:carbohydrate binding"/>
    <property type="evidence" value="ECO:0007669"/>
    <property type="project" value="InterPro"/>
</dbReference>
<evidence type="ECO:0000256" key="2">
    <source>
        <dbReference type="SAM" id="SignalP"/>
    </source>
</evidence>
<organism evidence="3 4">
    <name type="scientific">Candidatus Liptonbacteria bacterium CG11_big_fil_rev_8_21_14_0_20_35_14</name>
    <dbReference type="NCBI Taxonomy" id="1974634"/>
    <lineage>
        <taxon>Bacteria</taxon>
        <taxon>Candidatus Liptoniibacteriota</taxon>
    </lineage>
</organism>